<feature type="region of interest" description="Disordered" evidence="5">
    <location>
        <begin position="110"/>
        <end position="139"/>
    </location>
</feature>
<gene>
    <name evidence="7" type="ORF">JRQ81_015077</name>
</gene>
<organism evidence="7 8">
    <name type="scientific">Phrynocephalus forsythii</name>
    <dbReference type="NCBI Taxonomy" id="171643"/>
    <lineage>
        <taxon>Eukaryota</taxon>
        <taxon>Metazoa</taxon>
        <taxon>Chordata</taxon>
        <taxon>Craniata</taxon>
        <taxon>Vertebrata</taxon>
        <taxon>Euteleostomi</taxon>
        <taxon>Lepidosauria</taxon>
        <taxon>Squamata</taxon>
        <taxon>Bifurcata</taxon>
        <taxon>Unidentata</taxon>
        <taxon>Episquamata</taxon>
        <taxon>Toxicofera</taxon>
        <taxon>Iguania</taxon>
        <taxon>Acrodonta</taxon>
        <taxon>Agamidae</taxon>
        <taxon>Agaminae</taxon>
        <taxon>Phrynocephalus</taxon>
    </lineage>
</organism>
<keyword evidence="4" id="KW-0206">Cytoskeleton</keyword>
<keyword evidence="8" id="KW-1185">Reference proteome</keyword>
<evidence type="ECO:0000313" key="7">
    <source>
        <dbReference type="EMBL" id="KAJ7332897.1"/>
    </source>
</evidence>
<dbReference type="AlphaFoldDB" id="A0A9Q1B3F1"/>
<dbReference type="Pfam" id="PF15259">
    <property type="entry name" value="GTSE1_N"/>
    <property type="match status" value="1"/>
</dbReference>
<dbReference type="EMBL" id="JAPFRF010000005">
    <property type="protein sequence ID" value="KAJ7332897.1"/>
    <property type="molecule type" value="Genomic_DNA"/>
</dbReference>
<comment type="caution">
    <text evidence="7">The sequence shown here is derived from an EMBL/GenBank/DDBJ whole genome shotgun (WGS) entry which is preliminary data.</text>
</comment>
<dbReference type="Proteomes" id="UP001142489">
    <property type="component" value="Unassembled WGS sequence"/>
</dbReference>
<dbReference type="PANTHER" id="PTHR21584">
    <property type="entry name" value="DIFFERENTIAL DISPLAY AND ACTIVATED BY P53 DDA3 /G2 S PHASE EXPRESSED 1"/>
    <property type="match status" value="1"/>
</dbReference>
<dbReference type="InterPro" id="IPR026657">
    <property type="entry name" value="DDA3/GTSE-1"/>
</dbReference>
<name>A0A9Q1B3F1_9SAUR</name>
<dbReference type="GO" id="GO:0005876">
    <property type="term" value="C:spindle microtubule"/>
    <property type="evidence" value="ECO:0007669"/>
    <property type="project" value="TreeGrafter"/>
</dbReference>
<proteinExistence type="predicted"/>
<evidence type="ECO:0000256" key="5">
    <source>
        <dbReference type="SAM" id="MobiDB-lite"/>
    </source>
</evidence>
<dbReference type="GO" id="GO:0000922">
    <property type="term" value="C:spindle pole"/>
    <property type="evidence" value="ECO:0007669"/>
    <property type="project" value="TreeGrafter"/>
</dbReference>
<dbReference type="PANTHER" id="PTHR21584:SF1">
    <property type="entry name" value="PROLINE_SERINE-RICH COILED-COIL PROTEIN 1"/>
    <property type="match status" value="1"/>
</dbReference>
<dbReference type="InterPro" id="IPR032768">
    <property type="entry name" value="GTSE1_N"/>
</dbReference>
<evidence type="ECO:0000256" key="1">
    <source>
        <dbReference type="ARBA" id="ARBA00004245"/>
    </source>
</evidence>
<evidence type="ECO:0000313" key="8">
    <source>
        <dbReference type="Proteomes" id="UP001142489"/>
    </source>
</evidence>
<sequence>MELSIEDVTFITEETLEFGLFVPLDGQEAGDSAICMVDAGERCVAQANGTNVLLGESEGTARELFSQWSPLSPEKLEEVWKEANMLAEQLERCRLLEKENGSRETRLPMVPELAPSPATGCWHGQRPSPRNPRRKTFNVNNSPLKALLPTVGPESSLAGASPKAAFPKGRSPISCLVNSPSPKRLQSKSQICSADSQLPRKAGPSLSLKASTAMKSGIKKPQSTNRSSKKEMPPRVAISSPKQVRESLQPLKPFPQTTNRKLLGKTKGASSNHLSAEGAQLSLKDPSKKGRILTKRVDAKPSSRPCASQTSLMKKGLAIPKKVVFPHKAEHSESAAMRDGGLPTQARSQPHSTSSQFQARGTATSALASQLPVPRTGHVVTSGRRAIPGRPSQLKPPSVGMPGGPGSALPTARKAPAFQQIVPSGTPEKSRLRLPKKAISVNSK</sequence>
<accession>A0A9Q1B3F1</accession>
<reference evidence="7" key="1">
    <citation type="journal article" date="2023" name="DNA Res.">
        <title>Chromosome-level genome assembly of Phrynocephalus forsythii using third-generation DNA sequencing and Hi-C analysis.</title>
        <authorList>
            <person name="Qi Y."/>
            <person name="Zhao W."/>
            <person name="Zhao Y."/>
            <person name="Niu C."/>
            <person name="Cao S."/>
            <person name="Zhang Y."/>
        </authorList>
    </citation>
    <scope>NUCLEOTIDE SEQUENCE</scope>
    <source>
        <tissue evidence="7">Muscle</tissue>
    </source>
</reference>
<protein>
    <recommendedName>
        <fullName evidence="6">G2 and S phase-expressed protein 1 N-terminal domain-containing protein</fullName>
    </recommendedName>
</protein>
<dbReference type="GO" id="GO:0008017">
    <property type="term" value="F:microtubule binding"/>
    <property type="evidence" value="ECO:0007669"/>
    <property type="project" value="TreeGrafter"/>
</dbReference>
<feature type="compositionally biased region" description="Polar residues" evidence="5">
    <location>
        <begin position="187"/>
        <end position="196"/>
    </location>
</feature>
<evidence type="ECO:0000259" key="6">
    <source>
        <dbReference type="Pfam" id="PF15259"/>
    </source>
</evidence>
<keyword evidence="3" id="KW-0597">Phosphoprotein</keyword>
<evidence type="ECO:0000256" key="4">
    <source>
        <dbReference type="ARBA" id="ARBA00023212"/>
    </source>
</evidence>
<feature type="region of interest" description="Disordered" evidence="5">
    <location>
        <begin position="329"/>
        <end position="444"/>
    </location>
</feature>
<dbReference type="OrthoDB" id="9448335at2759"/>
<keyword evidence="2" id="KW-0963">Cytoplasm</keyword>
<feature type="domain" description="G2 and S phase-expressed protein 1 N-terminal" evidence="6">
    <location>
        <begin position="8"/>
        <end position="100"/>
    </location>
</feature>
<comment type="subcellular location">
    <subcellularLocation>
        <location evidence="1">Cytoplasm</location>
        <location evidence="1">Cytoskeleton</location>
    </subcellularLocation>
</comment>
<evidence type="ECO:0000256" key="2">
    <source>
        <dbReference type="ARBA" id="ARBA00022490"/>
    </source>
</evidence>
<evidence type="ECO:0000256" key="3">
    <source>
        <dbReference type="ARBA" id="ARBA00022553"/>
    </source>
</evidence>
<feature type="region of interest" description="Disordered" evidence="5">
    <location>
        <begin position="152"/>
        <end position="289"/>
    </location>
</feature>
<dbReference type="GO" id="GO:0007080">
    <property type="term" value="P:mitotic metaphase chromosome alignment"/>
    <property type="evidence" value="ECO:0007669"/>
    <property type="project" value="TreeGrafter"/>
</dbReference>
<feature type="compositionally biased region" description="Polar residues" evidence="5">
    <location>
        <begin position="345"/>
        <end position="368"/>
    </location>
</feature>